<dbReference type="Proteomes" id="UP000050791">
    <property type="component" value="Unassembled WGS sequence"/>
</dbReference>
<reference evidence="3" key="1">
    <citation type="submission" date="2023-11" db="UniProtKB">
        <authorList>
            <consortium name="WormBaseParasite"/>
        </authorList>
    </citation>
    <scope>IDENTIFICATION</scope>
</reference>
<dbReference type="PANTHER" id="PTHR22409">
    <property type="entry name" value="CHROMOSOME 19 OPEN READING FRAME 44"/>
    <property type="match status" value="1"/>
</dbReference>
<protein>
    <recommendedName>
        <fullName evidence="1">DUF4614 domain-containing protein</fullName>
    </recommendedName>
</protein>
<dbReference type="PANTHER" id="PTHR22409:SF2">
    <property type="entry name" value="CHROMOSOME 19 OPEN READING FRAME 44"/>
    <property type="match status" value="1"/>
</dbReference>
<evidence type="ECO:0000313" key="3">
    <source>
        <dbReference type="WBParaSite" id="SMTH1_14150.1"/>
    </source>
</evidence>
<organism evidence="2 3">
    <name type="scientific">Schistosoma mattheei</name>
    <dbReference type="NCBI Taxonomy" id="31246"/>
    <lineage>
        <taxon>Eukaryota</taxon>
        <taxon>Metazoa</taxon>
        <taxon>Spiralia</taxon>
        <taxon>Lophotrochozoa</taxon>
        <taxon>Platyhelminthes</taxon>
        <taxon>Trematoda</taxon>
        <taxon>Digenea</taxon>
        <taxon>Strigeidida</taxon>
        <taxon>Schistosomatoidea</taxon>
        <taxon>Schistosomatidae</taxon>
        <taxon>Schistosoma</taxon>
    </lineage>
</organism>
<dbReference type="Pfam" id="PF15391">
    <property type="entry name" value="DUF4614"/>
    <property type="match status" value="1"/>
</dbReference>
<feature type="domain" description="DUF4614" evidence="1">
    <location>
        <begin position="293"/>
        <end position="468"/>
    </location>
</feature>
<name>A0AA85AVH3_9TREM</name>
<proteinExistence type="predicted"/>
<evidence type="ECO:0000259" key="1">
    <source>
        <dbReference type="Pfam" id="PF15391"/>
    </source>
</evidence>
<dbReference type="AlphaFoldDB" id="A0AA85AVH3"/>
<accession>A0AA85AVH3</accession>
<dbReference type="WBParaSite" id="SMTH1_14150.1">
    <property type="protein sequence ID" value="SMTH1_14150.1"/>
    <property type="gene ID" value="SMTH1_14150"/>
</dbReference>
<dbReference type="InterPro" id="IPR027884">
    <property type="entry name" value="DUF4614"/>
</dbReference>
<dbReference type="InterPro" id="IPR040120">
    <property type="entry name" value="C19orf44-like"/>
</dbReference>
<evidence type="ECO:0000313" key="2">
    <source>
        <dbReference type="Proteomes" id="UP000050791"/>
    </source>
</evidence>
<sequence>MFRENTKLSGPDSVVNIFNSSQFVLKILNIGILLPTFTNKTTFVCFDLQQSLLPMKNKNQTTIRLSEQISGYMIDEISSESSEGGRRFLRNPEKRINKNVVQKQSPATTEDENTEDLLTPFSAGKTSIDFNKYSTQKVFNSRLTNSNGTKSREFEKYCINNNVVSEPLEVRKNNENDLSRISALSFNDKNSLTDASREPSRIESKMSTFDDQLILSVDELVNENRVDCGSYCSTNRFDKSYNEKSLIDIEEIIECENSHSSSLTEKISNKKLPLEKIYCQVDNENNTSEIDEYSDDFENEQDLTSSTKENLKCNLITTQKSLSLKTKKADCSVNQKVCNAAPTNSYGPLNKTNLRETISYKKISKNVSETQQTKDAEVQTVWSGDFSQNYYIPHNLPIIKYEEIPNSTVNTTLKMQNITSSLINYKTLHTLTTYNPCLTALDNMLKQQINLTREFLRTQRNLHETISKAISQCVITNNYN</sequence>